<dbReference type="EMBL" id="CP162551">
    <property type="protein sequence ID" value="XDI36657.1"/>
    <property type="molecule type" value="Genomic_DNA"/>
</dbReference>
<name>A0AB39BSR3_9BACI</name>
<evidence type="ECO:0000313" key="1">
    <source>
        <dbReference type="EMBL" id="XDI36657.1"/>
    </source>
</evidence>
<keyword evidence="1" id="KW-0966">Cell projection</keyword>
<reference evidence="1" key="1">
    <citation type="submission" date="2024-07" db="EMBL/GenBank/DDBJ databases">
        <title>Identification and characteristics of an arsenic-resistant bacterial isolate, which belongs to a novel species.</title>
        <authorList>
            <person name="Juszczyk A."/>
            <person name="Kowalczyk A."/>
            <person name="Was K."/>
            <person name="Kosowicz W."/>
            <person name="Budzyn A."/>
            <person name="Latowski D."/>
        </authorList>
    </citation>
    <scope>NUCLEOTIDE SEQUENCE</scope>
    <source>
        <strain evidence="1">As8PL</strain>
    </source>
</reference>
<accession>A0AB39BSR3</accession>
<dbReference type="PANTHER" id="PTHR39185">
    <property type="entry name" value="SWARMING MOTILITY PROTEIN SWRD"/>
    <property type="match status" value="1"/>
</dbReference>
<protein>
    <submittedName>
        <fullName evidence="1">Flagellar FlbD family protein</fullName>
    </submittedName>
</protein>
<organism evidence="1">
    <name type="scientific">Alkalihalophilus sp. As8PL</name>
    <dbReference type="NCBI Taxonomy" id="3237103"/>
    <lineage>
        <taxon>Bacteria</taxon>
        <taxon>Bacillati</taxon>
        <taxon>Bacillota</taxon>
        <taxon>Bacilli</taxon>
        <taxon>Bacillales</taxon>
        <taxon>Bacillaceae</taxon>
        <taxon>Alkalihalophilus</taxon>
    </lineage>
</organism>
<proteinExistence type="predicted"/>
<sequence>MIKLIRLNGQPFMLNALLIEQVEAFPDTTITLVNGKKIVVKDELEDVFKRINQCYKEIGLIASHTDLEGS</sequence>
<dbReference type="PANTHER" id="PTHR39185:SF1">
    <property type="entry name" value="SWARMING MOTILITY PROTEIN SWRD"/>
    <property type="match status" value="1"/>
</dbReference>
<keyword evidence="1" id="KW-0282">Flagellum</keyword>
<dbReference type="Pfam" id="PF06289">
    <property type="entry name" value="FlbD"/>
    <property type="match status" value="1"/>
</dbReference>
<dbReference type="AlphaFoldDB" id="A0AB39BSR3"/>
<dbReference type="InterPro" id="IPR009384">
    <property type="entry name" value="SwrD-like"/>
</dbReference>
<gene>
    <name evidence="1" type="ORF">AB3N04_18580</name>
</gene>
<keyword evidence="1" id="KW-0969">Cilium</keyword>
<dbReference type="RefSeq" id="WP_368504062.1">
    <property type="nucleotide sequence ID" value="NZ_CP162551.1"/>
</dbReference>